<evidence type="ECO:0000256" key="6">
    <source>
        <dbReference type="SAM" id="Phobius"/>
    </source>
</evidence>
<feature type="transmembrane region" description="Helical" evidence="6">
    <location>
        <begin position="452"/>
        <end position="472"/>
    </location>
</feature>
<gene>
    <name evidence="7" type="ORF">METZ01_LOCUS3789</name>
</gene>
<feature type="transmembrane region" description="Helical" evidence="6">
    <location>
        <begin position="86"/>
        <end position="104"/>
    </location>
</feature>
<name>A0A381N8U8_9ZZZZ</name>
<dbReference type="AlphaFoldDB" id="A0A381N8U8"/>
<feature type="transmembrane region" description="Helical" evidence="6">
    <location>
        <begin position="369"/>
        <end position="389"/>
    </location>
</feature>
<evidence type="ECO:0000256" key="5">
    <source>
        <dbReference type="ARBA" id="ARBA00023136"/>
    </source>
</evidence>
<evidence type="ECO:0000256" key="3">
    <source>
        <dbReference type="ARBA" id="ARBA00022692"/>
    </source>
</evidence>
<evidence type="ECO:0000256" key="4">
    <source>
        <dbReference type="ARBA" id="ARBA00022989"/>
    </source>
</evidence>
<keyword evidence="4 6" id="KW-1133">Transmembrane helix</keyword>
<feature type="transmembrane region" description="Helical" evidence="6">
    <location>
        <begin position="221"/>
        <end position="238"/>
    </location>
</feature>
<keyword evidence="2" id="KW-1003">Cell membrane</keyword>
<feature type="transmembrane region" description="Helical" evidence="6">
    <location>
        <begin position="395"/>
        <end position="415"/>
    </location>
</feature>
<reference evidence="7" key="1">
    <citation type="submission" date="2018-05" db="EMBL/GenBank/DDBJ databases">
        <authorList>
            <person name="Lanie J.A."/>
            <person name="Ng W.-L."/>
            <person name="Kazmierczak K.M."/>
            <person name="Andrzejewski T.M."/>
            <person name="Davidsen T.M."/>
            <person name="Wayne K.J."/>
            <person name="Tettelin H."/>
            <person name="Glass J.I."/>
            <person name="Rusch D."/>
            <person name="Podicherti R."/>
            <person name="Tsui H.-C.T."/>
            <person name="Winkler M.E."/>
        </authorList>
    </citation>
    <scope>NUCLEOTIDE SEQUENCE</scope>
</reference>
<feature type="transmembrane region" description="Helical" evidence="6">
    <location>
        <begin position="340"/>
        <end position="357"/>
    </location>
</feature>
<feature type="transmembrane region" description="Helical" evidence="6">
    <location>
        <begin position="304"/>
        <end position="328"/>
    </location>
</feature>
<protein>
    <submittedName>
        <fullName evidence="7">Uncharacterized protein</fullName>
    </submittedName>
</protein>
<feature type="transmembrane region" description="Helical" evidence="6">
    <location>
        <begin position="427"/>
        <end position="446"/>
    </location>
</feature>
<comment type="subcellular location">
    <subcellularLocation>
        <location evidence="1">Cell membrane</location>
        <topology evidence="1">Multi-pass membrane protein</topology>
    </subcellularLocation>
</comment>
<keyword evidence="3 6" id="KW-0812">Transmembrane</keyword>
<proteinExistence type="predicted"/>
<dbReference type="Pfam" id="PF01943">
    <property type="entry name" value="Polysacc_synt"/>
    <property type="match status" value="1"/>
</dbReference>
<feature type="transmembrane region" description="Helical" evidence="6">
    <location>
        <begin position="244"/>
        <end position="270"/>
    </location>
</feature>
<dbReference type="InterPro" id="IPR050833">
    <property type="entry name" value="Poly_Biosynth_Transport"/>
</dbReference>
<feature type="transmembrane region" description="Helical" evidence="6">
    <location>
        <begin position="12"/>
        <end position="33"/>
    </location>
</feature>
<dbReference type="InterPro" id="IPR002797">
    <property type="entry name" value="Polysacc_synth"/>
</dbReference>
<dbReference type="PANTHER" id="PTHR30250">
    <property type="entry name" value="PST FAMILY PREDICTED COLANIC ACID TRANSPORTER"/>
    <property type="match status" value="1"/>
</dbReference>
<dbReference type="EMBL" id="UINC01000197">
    <property type="protein sequence ID" value="SUZ50935.1"/>
    <property type="molecule type" value="Genomic_DNA"/>
</dbReference>
<keyword evidence="5 6" id="KW-0472">Membrane</keyword>
<accession>A0A381N8U8</accession>
<dbReference type="PANTHER" id="PTHR30250:SF11">
    <property type="entry name" value="O-ANTIGEN TRANSPORTER-RELATED"/>
    <property type="match status" value="1"/>
</dbReference>
<feature type="transmembrane region" description="Helical" evidence="6">
    <location>
        <begin position="181"/>
        <end position="200"/>
    </location>
</feature>
<evidence type="ECO:0000256" key="1">
    <source>
        <dbReference type="ARBA" id="ARBA00004651"/>
    </source>
</evidence>
<sequence length="493" mass="56613">MGKVLKQSFWTTIIIYLGILLGFINSLILFPNYLSTEQIGLIRQIISASSILIPLTTFGVSATYLKFYPNFKNDNRLKNEFLSIQFFFIIISFVIICSLLILFSDNIKYLFTEKSQIFFNYYHIVFSILLIMTLSTLFEAYLRARYDIILTNFSNGVLNRFLTSISVILLSFSIITFEKLLLFQAPIYLLGLLLILFYSYKKENFSILFRLNKIKKHVNEITNYSIFSILNSFGNILVMNVDILMVTALLGLSETGIYTTAFYIGLMIAIPRRAIAQISIPIISENIKENNFNKIEKNYKLVSLHLLLIGVFIYLLIIINLNDIFYLIPNSQNFISGKNVVYIIGLAKLVTMAFSFNGELIMMSKYFKFNVITILILATLSIILNYLLIPNFGMIGAAYASLISILIFNLIKLIFIKIKMKILPFSNKTIIVIFMGLLTYFLSIYIPNLENSLINILLKSSLISIFYIILIYKSKISPEFNTILNRIISPQKS</sequence>
<feature type="transmembrane region" description="Helical" evidence="6">
    <location>
        <begin position="124"/>
        <end position="144"/>
    </location>
</feature>
<dbReference type="GO" id="GO:0005886">
    <property type="term" value="C:plasma membrane"/>
    <property type="evidence" value="ECO:0007669"/>
    <property type="project" value="UniProtKB-SubCell"/>
</dbReference>
<evidence type="ECO:0000313" key="7">
    <source>
        <dbReference type="EMBL" id="SUZ50935.1"/>
    </source>
</evidence>
<feature type="transmembrane region" description="Helical" evidence="6">
    <location>
        <begin position="156"/>
        <end position="175"/>
    </location>
</feature>
<evidence type="ECO:0000256" key="2">
    <source>
        <dbReference type="ARBA" id="ARBA00022475"/>
    </source>
</evidence>
<feature type="transmembrane region" description="Helical" evidence="6">
    <location>
        <begin position="45"/>
        <end position="65"/>
    </location>
</feature>
<organism evidence="7">
    <name type="scientific">marine metagenome</name>
    <dbReference type="NCBI Taxonomy" id="408172"/>
    <lineage>
        <taxon>unclassified sequences</taxon>
        <taxon>metagenomes</taxon>
        <taxon>ecological metagenomes</taxon>
    </lineage>
</organism>